<dbReference type="AlphaFoldDB" id="A0A382P5V1"/>
<dbReference type="InterPro" id="IPR011055">
    <property type="entry name" value="Dup_hybrid_motif"/>
</dbReference>
<name>A0A382P5V1_9ZZZZ</name>
<proteinExistence type="predicted"/>
<dbReference type="InterPro" id="IPR050570">
    <property type="entry name" value="Cell_wall_metabolism_enzyme"/>
</dbReference>
<dbReference type="PANTHER" id="PTHR21666">
    <property type="entry name" value="PEPTIDASE-RELATED"/>
    <property type="match status" value="1"/>
</dbReference>
<feature type="domain" description="M23ase beta-sheet core" evidence="2">
    <location>
        <begin position="122"/>
        <end position="216"/>
    </location>
</feature>
<keyword evidence="1" id="KW-0812">Transmembrane</keyword>
<gene>
    <name evidence="3" type="ORF">METZ01_LOCUS320972</name>
</gene>
<evidence type="ECO:0000256" key="1">
    <source>
        <dbReference type="SAM" id="Phobius"/>
    </source>
</evidence>
<reference evidence="3" key="1">
    <citation type="submission" date="2018-05" db="EMBL/GenBank/DDBJ databases">
        <authorList>
            <person name="Lanie J.A."/>
            <person name="Ng W.-L."/>
            <person name="Kazmierczak K.M."/>
            <person name="Andrzejewski T.M."/>
            <person name="Davidsen T.M."/>
            <person name="Wayne K.J."/>
            <person name="Tettelin H."/>
            <person name="Glass J.I."/>
            <person name="Rusch D."/>
            <person name="Podicherti R."/>
            <person name="Tsui H.-C.T."/>
            <person name="Winkler M.E."/>
        </authorList>
    </citation>
    <scope>NUCLEOTIDE SEQUENCE</scope>
</reference>
<dbReference type="Pfam" id="PF01551">
    <property type="entry name" value="Peptidase_M23"/>
    <property type="match status" value="1"/>
</dbReference>
<dbReference type="GO" id="GO:0004222">
    <property type="term" value="F:metalloendopeptidase activity"/>
    <property type="evidence" value="ECO:0007669"/>
    <property type="project" value="TreeGrafter"/>
</dbReference>
<evidence type="ECO:0000313" key="3">
    <source>
        <dbReference type="EMBL" id="SVC68118.1"/>
    </source>
</evidence>
<keyword evidence="1" id="KW-1133">Transmembrane helix</keyword>
<accession>A0A382P5V1</accession>
<dbReference type="Gene3D" id="2.70.70.10">
    <property type="entry name" value="Glucose Permease (Domain IIA)"/>
    <property type="match status" value="1"/>
</dbReference>
<organism evidence="3">
    <name type="scientific">marine metagenome</name>
    <dbReference type="NCBI Taxonomy" id="408172"/>
    <lineage>
        <taxon>unclassified sequences</taxon>
        <taxon>metagenomes</taxon>
        <taxon>ecological metagenomes</taxon>
    </lineage>
</organism>
<dbReference type="InterPro" id="IPR016047">
    <property type="entry name" value="M23ase_b-sheet_dom"/>
</dbReference>
<keyword evidence="1" id="KW-0472">Membrane</keyword>
<dbReference type="CDD" id="cd12797">
    <property type="entry name" value="M23_peptidase"/>
    <property type="match status" value="1"/>
</dbReference>
<dbReference type="PANTHER" id="PTHR21666:SF270">
    <property type="entry name" value="MUREIN HYDROLASE ACTIVATOR ENVC"/>
    <property type="match status" value="1"/>
</dbReference>
<protein>
    <recommendedName>
        <fullName evidence="2">M23ase beta-sheet core domain-containing protein</fullName>
    </recommendedName>
</protein>
<dbReference type="EMBL" id="UINC01104735">
    <property type="protein sequence ID" value="SVC68118.1"/>
    <property type="molecule type" value="Genomic_DNA"/>
</dbReference>
<sequence>MNKNFYTVFFASERNKYSSSIQVSRTTLLILLFFGITVIALAVIGILRIFNQDSLTSELDSLRKSNILLQNVLSDVQYSSIIDSSRSYEEFVSSYYEKNKMGYPDKTPVKGYVTRGLNIEKNHFGIDIAAKFQDNIYSPGNGKVIFSGMSEDLGNTIIMNHPGGFVTVYAHNDSNLVVSGSTIVKGQIIARVGETGNSKGPHLHFEIWKNNQVLDPRDIIPEYKQKDVSIR</sequence>
<dbReference type="SUPFAM" id="SSF51261">
    <property type="entry name" value="Duplicated hybrid motif"/>
    <property type="match status" value="1"/>
</dbReference>
<evidence type="ECO:0000259" key="2">
    <source>
        <dbReference type="Pfam" id="PF01551"/>
    </source>
</evidence>
<feature type="transmembrane region" description="Helical" evidence="1">
    <location>
        <begin position="28"/>
        <end position="50"/>
    </location>
</feature>